<evidence type="ECO:0000256" key="2">
    <source>
        <dbReference type="ARBA" id="ARBA00034247"/>
    </source>
</evidence>
<dbReference type="PANTHER" id="PTHR45138">
    <property type="entry name" value="REGULATORY COMPONENTS OF SENSORY TRANSDUCTION SYSTEM"/>
    <property type="match status" value="1"/>
</dbReference>
<dbReference type="PANTHER" id="PTHR45138:SF9">
    <property type="entry name" value="DIGUANYLATE CYCLASE DGCM-RELATED"/>
    <property type="match status" value="1"/>
</dbReference>
<dbReference type="NCBIfam" id="TIGR00254">
    <property type="entry name" value="GGDEF"/>
    <property type="match status" value="1"/>
</dbReference>
<proteinExistence type="predicted"/>
<dbReference type="PROSITE" id="PS50887">
    <property type="entry name" value="GGDEF"/>
    <property type="match status" value="1"/>
</dbReference>
<dbReference type="GO" id="GO:0052621">
    <property type="term" value="F:diguanylate cyclase activity"/>
    <property type="evidence" value="ECO:0007669"/>
    <property type="project" value="UniProtKB-EC"/>
</dbReference>
<accession>A0A4Q0XU38</accession>
<dbReference type="Proteomes" id="UP000290657">
    <property type="component" value="Unassembled WGS sequence"/>
</dbReference>
<dbReference type="Pfam" id="PF00990">
    <property type="entry name" value="GGDEF"/>
    <property type="match status" value="1"/>
</dbReference>
<evidence type="ECO:0000256" key="3">
    <source>
        <dbReference type="SAM" id="Coils"/>
    </source>
</evidence>
<feature type="domain" description="GGDEF" evidence="4">
    <location>
        <begin position="284"/>
        <end position="416"/>
    </location>
</feature>
<dbReference type="InterPro" id="IPR000160">
    <property type="entry name" value="GGDEF_dom"/>
</dbReference>
<dbReference type="FunFam" id="3.30.70.270:FF:000001">
    <property type="entry name" value="Diguanylate cyclase domain protein"/>
    <property type="match status" value="1"/>
</dbReference>
<dbReference type="InterPro" id="IPR050469">
    <property type="entry name" value="Diguanylate_Cyclase"/>
</dbReference>
<protein>
    <recommendedName>
        <fullName evidence="1">diguanylate cyclase</fullName>
        <ecNumber evidence="1">2.7.7.65</ecNumber>
    </recommendedName>
</protein>
<dbReference type="AlphaFoldDB" id="A0A4Q0XU38"/>
<dbReference type="RefSeq" id="WP_128995283.1">
    <property type="nucleotide sequence ID" value="NZ_PDKN01000002.1"/>
</dbReference>
<reference evidence="5 6" key="1">
    <citation type="submission" date="2017-10" db="EMBL/GenBank/DDBJ databases">
        <title>Genomics of the genus Arcobacter.</title>
        <authorList>
            <person name="Perez-Cataluna A."/>
            <person name="Figueras M.J."/>
        </authorList>
    </citation>
    <scope>NUCLEOTIDE SEQUENCE [LARGE SCALE GENOMIC DNA]</scope>
    <source>
        <strain evidence="5 6">CECT 8987</strain>
    </source>
</reference>
<dbReference type="SUPFAM" id="SSF55073">
    <property type="entry name" value="Nucleotide cyclase"/>
    <property type="match status" value="1"/>
</dbReference>
<gene>
    <name evidence="5" type="ORF">CRV04_03090</name>
</gene>
<evidence type="ECO:0000313" key="5">
    <source>
        <dbReference type="EMBL" id="RXJ60014.1"/>
    </source>
</evidence>
<comment type="caution">
    <text evidence="5">The sequence shown here is derived from an EMBL/GenBank/DDBJ whole genome shotgun (WGS) entry which is preliminary data.</text>
</comment>
<dbReference type="SMART" id="SM00267">
    <property type="entry name" value="GGDEF"/>
    <property type="match status" value="1"/>
</dbReference>
<evidence type="ECO:0000256" key="1">
    <source>
        <dbReference type="ARBA" id="ARBA00012528"/>
    </source>
</evidence>
<comment type="catalytic activity">
    <reaction evidence="2">
        <text>2 GTP = 3',3'-c-di-GMP + 2 diphosphate</text>
        <dbReference type="Rhea" id="RHEA:24898"/>
        <dbReference type="ChEBI" id="CHEBI:33019"/>
        <dbReference type="ChEBI" id="CHEBI:37565"/>
        <dbReference type="ChEBI" id="CHEBI:58805"/>
        <dbReference type="EC" id="2.7.7.65"/>
    </reaction>
</comment>
<name>A0A4Q0XU38_9BACT</name>
<organism evidence="5 6">
    <name type="scientific">Candidatus Marinarcus aquaticus</name>
    <dbReference type="NCBI Taxonomy" id="2044504"/>
    <lineage>
        <taxon>Bacteria</taxon>
        <taxon>Pseudomonadati</taxon>
        <taxon>Campylobacterota</taxon>
        <taxon>Epsilonproteobacteria</taxon>
        <taxon>Campylobacterales</taxon>
        <taxon>Arcobacteraceae</taxon>
        <taxon>Candidatus Marinarcus</taxon>
    </lineage>
</organism>
<sequence length="419" mass="47858">MSKEIAKVVKQTFLNLKEKNILATPAQYNKEFCLVAKEFDVPVKDCKKFKEFIQKLNEEELKEVENRKIQTPEDLIPILLERIAVKNVSSLSEMLSNSLIPSISLQLDEKLAKFNIKIGNSPALIFEEDIQKEMQDFITERFHADKAFVKQKTEDIAKLVTLMGKYLNDAITNNTSGSENVSGIKAQIQAIDISKSNPKDLSDLQSRLVNAVEDIENEMSQVNKNLAKDQNNVCSLEDRIKTLEAELETAQKESATDHLTGLLTRRSYEKEIKKIESNYERNTIEYAVVFFDIDYFKKINDTYGHDAGDTVLKTFAQILLKQTRELDVVCRYGGEEFVAIVHYKLKRELLGYLKRIKTIVADNKFIYKDQRIHISFSAGVALRSSYNDYESAVKKADELLYDAKNGGRNQIVIDDGKVI</sequence>
<dbReference type="CDD" id="cd01949">
    <property type="entry name" value="GGDEF"/>
    <property type="match status" value="1"/>
</dbReference>
<dbReference type="InterPro" id="IPR029787">
    <property type="entry name" value="Nucleotide_cyclase"/>
</dbReference>
<dbReference type="EMBL" id="PDKN01000002">
    <property type="protein sequence ID" value="RXJ60014.1"/>
    <property type="molecule type" value="Genomic_DNA"/>
</dbReference>
<evidence type="ECO:0000313" key="6">
    <source>
        <dbReference type="Proteomes" id="UP000290657"/>
    </source>
</evidence>
<evidence type="ECO:0000259" key="4">
    <source>
        <dbReference type="PROSITE" id="PS50887"/>
    </source>
</evidence>
<dbReference type="OrthoDB" id="9779960at2"/>
<dbReference type="InterPro" id="IPR043128">
    <property type="entry name" value="Rev_trsase/Diguanyl_cyclase"/>
</dbReference>
<dbReference type="EC" id="2.7.7.65" evidence="1"/>
<keyword evidence="3" id="KW-0175">Coiled coil</keyword>
<dbReference type="Gene3D" id="3.30.70.270">
    <property type="match status" value="1"/>
</dbReference>
<keyword evidence="6" id="KW-1185">Reference proteome</keyword>
<feature type="coiled-coil region" evidence="3">
    <location>
        <begin position="201"/>
        <end position="285"/>
    </location>
</feature>